<feature type="compositionally biased region" description="Polar residues" evidence="1">
    <location>
        <begin position="172"/>
        <end position="185"/>
    </location>
</feature>
<comment type="caution">
    <text evidence="2">The sequence shown here is derived from an EMBL/GenBank/DDBJ whole genome shotgun (WGS) entry which is preliminary data.</text>
</comment>
<keyword evidence="3" id="KW-1185">Reference proteome</keyword>
<name>A0A5B7E5Z1_PORTR</name>
<feature type="compositionally biased region" description="Basic and acidic residues" evidence="1">
    <location>
        <begin position="89"/>
        <end position="99"/>
    </location>
</feature>
<feature type="region of interest" description="Disordered" evidence="1">
    <location>
        <begin position="71"/>
        <end position="110"/>
    </location>
</feature>
<proteinExistence type="predicted"/>
<sequence length="212" mass="24079">MKVAIWQVRSRQYSIARLHKEAKVVILFHIASLEDQDQTLNFSQENTGRNSPNLMSINFQKARLHLRGTHIGPPNHLTNPLRQGMRVDSSSEIRNRDQQPRAGQPTIPRPAKILMDCPNRKKKVIYLILPDKIKKSWNNELVEGTLARTLSLSQEIGAKGKGHGRPTFGVTHLSQQAVKPTNPTSRSERHKKHSLKRDVSQRGCPQGLTRRT</sequence>
<protein>
    <submittedName>
        <fullName evidence="2">Uncharacterized protein</fullName>
    </submittedName>
</protein>
<dbReference type="AlphaFoldDB" id="A0A5B7E5Z1"/>
<evidence type="ECO:0000313" key="3">
    <source>
        <dbReference type="Proteomes" id="UP000324222"/>
    </source>
</evidence>
<gene>
    <name evidence="2" type="ORF">E2C01_022662</name>
</gene>
<reference evidence="2 3" key="1">
    <citation type="submission" date="2019-05" db="EMBL/GenBank/DDBJ databases">
        <title>Another draft genome of Portunus trituberculatus and its Hox gene families provides insights of decapod evolution.</title>
        <authorList>
            <person name="Jeong J.-H."/>
            <person name="Song I."/>
            <person name="Kim S."/>
            <person name="Choi T."/>
            <person name="Kim D."/>
            <person name="Ryu S."/>
            <person name="Kim W."/>
        </authorList>
    </citation>
    <scope>NUCLEOTIDE SEQUENCE [LARGE SCALE GENOMIC DNA]</scope>
    <source>
        <tissue evidence="2">Muscle</tissue>
    </source>
</reference>
<organism evidence="2 3">
    <name type="scientific">Portunus trituberculatus</name>
    <name type="common">Swimming crab</name>
    <name type="synonym">Neptunus trituberculatus</name>
    <dbReference type="NCBI Taxonomy" id="210409"/>
    <lineage>
        <taxon>Eukaryota</taxon>
        <taxon>Metazoa</taxon>
        <taxon>Ecdysozoa</taxon>
        <taxon>Arthropoda</taxon>
        <taxon>Crustacea</taxon>
        <taxon>Multicrustacea</taxon>
        <taxon>Malacostraca</taxon>
        <taxon>Eumalacostraca</taxon>
        <taxon>Eucarida</taxon>
        <taxon>Decapoda</taxon>
        <taxon>Pleocyemata</taxon>
        <taxon>Brachyura</taxon>
        <taxon>Eubrachyura</taxon>
        <taxon>Portunoidea</taxon>
        <taxon>Portunidae</taxon>
        <taxon>Portuninae</taxon>
        <taxon>Portunus</taxon>
    </lineage>
</organism>
<evidence type="ECO:0000256" key="1">
    <source>
        <dbReference type="SAM" id="MobiDB-lite"/>
    </source>
</evidence>
<feature type="region of interest" description="Disordered" evidence="1">
    <location>
        <begin position="157"/>
        <end position="212"/>
    </location>
</feature>
<accession>A0A5B7E5Z1</accession>
<dbReference type="Proteomes" id="UP000324222">
    <property type="component" value="Unassembled WGS sequence"/>
</dbReference>
<dbReference type="EMBL" id="VSRR010002069">
    <property type="protein sequence ID" value="MPC29431.1"/>
    <property type="molecule type" value="Genomic_DNA"/>
</dbReference>
<evidence type="ECO:0000313" key="2">
    <source>
        <dbReference type="EMBL" id="MPC29431.1"/>
    </source>
</evidence>